<sequence length="229" mass="26675">MSIESVCKFLSYTVRSNARLWRDIHIDRPASREQSIDDALMQTMSLVKCSKITDDGLKRFLERNPRLINMNVPGCTRLTFEGILKCFKNFKSRNILPGGIKKVRVVGERYDVQHIHFEVLKSLIGEDSYRQKSNVKNLRYYGQQYSLSCGDDDCAMDIELWPRCRFSWMVYDCLAESCQGKKVEPQSCMACRFCVSRCYRYGRCINDVKIMETFCLEPVCSDCWNQVKA</sequence>
<name>A0AAD4SKG7_9MAGN</name>
<reference evidence="1" key="1">
    <citation type="submission" date="2022-04" db="EMBL/GenBank/DDBJ databases">
        <title>A functionally conserved STORR gene fusion in Papaver species that diverged 16.8 million years ago.</title>
        <authorList>
            <person name="Catania T."/>
        </authorList>
    </citation>
    <scope>NUCLEOTIDE SEQUENCE</scope>
    <source>
        <strain evidence="1">S-188037</strain>
    </source>
</reference>
<dbReference type="AlphaFoldDB" id="A0AAD4SKG7"/>
<accession>A0AAD4SKG7</accession>
<comment type="caution">
    <text evidence="1">The sequence shown here is derived from an EMBL/GenBank/DDBJ whole genome shotgun (WGS) entry which is preliminary data.</text>
</comment>
<dbReference type="Proteomes" id="UP001202328">
    <property type="component" value="Unassembled WGS sequence"/>
</dbReference>
<keyword evidence="2" id="KW-1185">Reference proteome</keyword>
<gene>
    <name evidence="1" type="ORF">MKW98_014113</name>
</gene>
<evidence type="ECO:0000313" key="2">
    <source>
        <dbReference type="Proteomes" id="UP001202328"/>
    </source>
</evidence>
<dbReference type="EMBL" id="JAJJMB010010315">
    <property type="protein sequence ID" value="KAI3909696.1"/>
    <property type="molecule type" value="Genomic_DNA"/>
</dbReference>
<proteinExistence type="predicted"/>
<protein>
    <submittedName>
        <fullName evidence="1">Uncharacterized protein</fullName>
    </submittedName>
</protein>
<evidence type="ECO:0000313" key="1">
    <source>
        <dbReference type="EMBL" id="KAI3909696.1"/>
    </source>
</evidence>
<organism evidence="1 2">
    <name type="scientific">Papaver atlanticum</name>
    <dbReference type="NCBI Taxonomy" id="357466"/>
    <lineage>
        <taxon>Eukaryota</taxon>
        <taxon>Viridiplantae</taxon>
        <taxon>Streptophyta</taxon>
        <taxon>Embryophyta</taxon>
        <taxon>Tracheophyta</taxon>
        <taxon>Spermatophyta</taxon>
        <taxon>Magnoliopsida</taxon>
        <taxon>Ranunculales</taxon>
        <taxon>Papaveraceae</taxon>
        <taxon>Papaveroideae</taxon>
        <taxon>Papaver</taxon>
    </lineage>
</organism>